<reference evidence="2 5" key="2">
    <citation type="journal article" date="2019" name="Nat. Med.">
        <title>A library of human gut bacterial isolates paired with longitudinal multiomics data enables mechanistic microbiome research.</title>
        <authorList>
            <person name="Poyet M."/>
            <person name="Groussin M."/>
            <person name="Gibbons S.M."/>
            <person name="Avila-Pacheco J."/>
            <person name="Jiang X."/>
            <person name="Kearney S.M."/>
            <person name="Perrotta A.R."/>
            <person name="Berdy B."/>
            <person name="Zhao S."/>
            <person name="Lieberman T.D."/>
            <person name="Swanson P.K."/>
            <person name="Smith M."/>
            <person name="Roesemann S."/>
            <person name="Alexander J.E."/>
            <person name="Rich S.A."/>
            <person name="Livny J."/>
            <person name="Vlamakis H."/>
            <person name="Clish C."/>
            <person name="Bullock K."/>
            <person name="Deik A."/>
            <person name="Scott J."/>
            <person name="Pierce K.A."/>
            <person name="Xavier R.J."/>
            <person name="Alm E.J."/>
        </authorList>
    </citation>
    <scope>NUCLEOTIDE SEQUENCE [LARGE SCALE GENOMIC DNA]</scope>
    <source>
        <strain evidence="2 5">BIOML-A4</strain>
    </source>
</reference>
<keyword evidence="1" id="KW-0472">Membrane</keyword>
<feature type="transmembrane region" description="Helical" evidence="1">
    <location>
        <begin position="89"/>
        <end position="107"/>
    </location>
</feature>
<evidence type="ECO:0000313" key="4">
    <source>
        <dbReference type="Proteomes" id="UP000248776"/>
    </source>
</evidence>
<name>A0A2W1I6D9_STRSL</name>
<feature type="transmembrane region" description="Helical" evidence="1">
    <location>
        <begin position="357"/>
        <end position="374"/>
    </location>
</feature>
<dbReference type="AlphaFoldDB" id="A0A2W1I6D9"/>
<dbReference type="Proteomes" id="UP000248776">
    <property type="component" value="Unassembled WGS sequence"/>
</dbReference>
<feature type="transmembrane region" description="Helical" evidence="1">
    <location>
        <begin position="291"/>
        <end position="314"/>
    </location>
</feature>
<dbReference type="Proteomes" id="UP000439678">
    <property type="component" value="Unassembled WGS sequence"/>
</dbReference>
<sequence>MSGEFLGVFHNLKDYIKRNKFVLSLILGVYLLVNINISLAEYPYIDDIGRQILGYTGFSEHYSRYLSEFSARLIQGGAHLTDPGLTTNIITAFILTFASTILLFVLFPSKKVTPVLALASTVIGINPWFLEPLSFRFDNPFMSLSILVSILPFIFWESRKLFSVCSVVCIYLMCNSYQASSGIYILMTLTLLFLEVVYSGKLNIKSLICSVLSYVGGMALYKIQITIKPPIFADQGKIPSLLHLPSIMLANAKGYLKNIYLQSSKVWILLFLVILILLVFNIVSSSRQKKIVALAFTFAWLGLGSILSYGSYLILSEQFYLLRPRYEYGLGIFASIVLVISLGITNRNQIINILKSVFSSLLIFYFLAFSFIYVSNLKQQNNTLEVQSAMLGNSLNKYLNDNNNVVNINRFVANSPIYENATLVYPMISSLIMPNTNVSWDMTMRFNAITKLNVDFRPFDATTVNSEYKQLETTKMYNVYTKDNELFVVMK</sequence>
<gene>
    <name evidence="3" type="ORF">CKU37_06165</name>
    <name evidence="2" type="ORF">GMC65_03865</name>
</gene>
<evidence type="ECO:0008006" key="6">
    <source>
        <dbReference type="Google" id="ProtNLM"/>
    </source>
</evidence>
<dbReference type="EMBL" id="WMYO01000003">
    <property type="protein sequence ID" value="MTR27502.1"/>
    <property type="molecule type" value="Genomic_DNA"/>
</dbReference>
<evidence type="ECO:0000313" key="5">
    <source>
        <dbReference type="Proteomes" id="UP000439678"/>
    </source>
</evidence>
<feature type="transmembrane region" description="Helical" evidence="1">
    <location>
        <begin position="141"/>
        <end position="158"/>
    </location>
</feature>
<dbReference type="EMBL" id="NSIW01000010">
    <property type="protein sequence ID" value="PZD56318.1"/>
    <property type="molecule type" value="Genomic_DNA"/>
</dbReference>
<reference evidence="3 4" key="1">
    <citation type="submission" date="2017-08" db="EMBL/GenBank/DDBJ databases">
        <title>Streptococcus salivarius strain HS0302 Genome.</title>
        <authorList>
            <person name="Smith J."/>
            <person name="Deng P."/>
            <person name="Geng M."/>
        </authorList>
    </citation>
    <scope>NUCLEOTIDE SEQUENCE [LARGE SCALE GENOMIC DNA]</scope>
    <source>
        <strain evidence="3 4">HS0302</strain>
    </source>
</reference>
<feature type="transmembrane region" description="Helical" evidence="1">
    <location>
        <begin position="326"/>
        <end position="345"/>
    </location>
</feature>
<comment type="caution">
    <text evidence="2">The sequence shown here is derived from an EMBL/GenBank/DDBJ whole genome shotgun (WGS) entry which is preliminary data.</text>
</comment>
<evidence type="ECO:0000256" key="1">
    <source>
        <dbReference type="SAM" id="Phobius"/>
    </source>
</evidence>
<evidence type="ECO:0000313" key="3">
    <source>
        <dbReference type="EMBL" id="PZD56318.1"/>
    </source>
</evidence>
<dbReference type="InterPro" id="IPR025686">
    <property type="entry name" value="Glucos_trans_II"/>
</dbReference>
<feature type="transmembrane region" description="Helical" evidence="1">
    <location>
        <begin position="266"/>
        <end position="284"/>
    </location>
</feature>
<proteinExistence type="predicted"/>
<evidence type="ECO:0000313" key="2">
    <source>
        <dbReference type="EMBL" id="MTR27502.1"/>
    </source>
</evidence>
<accession>A0A2W1I6D9</accession>
<dbReference type="Pfam" id="PF14264">
    <property type="entry name" value="Glucos_trans_II"/>
    <property type="match status" value="1"/>
</dbReference>
<organism evidence="2 5">
    <name type="scientific">Streptococcus salivarius</name>
    <dbReference type="NCBI Taxonomy" id="1304"/>
    <lineage>
        <taxon>Bacteria</taxon>
        <taxon>Bacillati</taxon>
        <taxon>Bacillota</taxon>
        <taxon>Bacilli</taxon>
        <taxon>Lactobacillales</taxon>
        <taxon>Streptococcaceae</taxon>
        <taxon>Streptococcus</taxon>
    </lineage>
</organism>
<feature type="transmembrane region" description="Helical" evidence="1">
    <location>
        <begin position="21"/>
        <end position="40"/>
    </location>
</feature>
<feature type="transmembrane region" description="Helical" evidence="1">
    <location>
        <begin position="179"/>
        <end position="198"/>
    </location>
</feature>
<feature type="transmembrane region" description="Helical" evidence="1">
    <location>
        <begin position="112"/>
        <end position="129"/>
    </location>
</feature>
<keyword evidence="1" id="KW-1133">Transmembrane helix</keyword>
<keyword evidence="1" id="KW-0812">Transmembrane</keyword>
<protein>
    <recommendedName>
        <fullName evidence="6">Lipoprotein</fullName>
    </recommendedName>
</protein>
<dbReference type="RefSeq" id="WP_060971815.1">
    <property type="nucleotide sequence ID" value="NZ_JALDUD010000002.1"/>
</dbReference>